<reference evidence="3 4" key="1">
    <citation type="journal article" date="2014" name="PLoS Genet.">
        <title>Phylogenetically driven sequencing of extremely halophilic archaea reveals strategies for static and dynamic osmo-response.</title>
        <authorList>
            <person name="Becker E.A."/>
            <person name="Seitzer P.M."/>
            <person name="Tritt A."/>
            <person name="Larsen D."/>
            <person name="Krusor M."/>
            <person name="Yao A.I."/>
            <person name="Wu D."/>
            <person name="Madern D."/>
            <person name="Eisen J.A."/>
            <person name="Darling A.E."/>
            <person name="Facciotti M.T."/>
        </authorList>
    </citation>
    <scope>NUCLEOTIDE SEQUENCE [LARGE SCALE GENOMIC DNA]</scope>
    <source>
        <strain evidence="3 4">ATCC BAA-1512</strain>
    </source>
</reference>
<dbReference type="Gene3D" id="3.40.250.10">
    <property type="entry name" value="Rhodanese-like domain"/>
    <property type="match status" value="1"/>
</dbReference>
<dbReference type="GO" id="GO:0016787">
    <property type="term" value="F:hydrolase activity"/>
    <property type="evidence" value="ECO:0007669"/>
    <property type="project" value="UniProtKB-KW"/>
</dbReference>
<dbReference type="PROSITE" id="PS50206">
    <property type="entry name" value="RHODANESE_3"/>
    <property type="match status" value="1"/>
</dbReference>
<dbReference type="Proteomes" id="UP000011550">
    <property type="component" value="Unassembled WGS sequence"/>
</dbReference>
<dbReference type="Pfam" id="PF00753">
    <property type="entry name" value="Lactamase_B"/>
    <property type="match status" value="1"/>
</dbReference>
<dbReference type="GO" id="GO:0006749">
    <property type="term" value="P:glutathione metabolic process"/>
    <property type="evidence" value="ECO:0007669"/>
    <property type="project" value="InterPro"/>
</dbReference>
<dbReference type="OrthoDB" id="9180at2157"/>
<sequence length="395" mass="42889">MTAPDLPELDIESPVIEPEALKSRIDGGEALTILDNRVPSEHEKWRIDGENVSHINIPYFEFLDDDLDESLFENLPEDEEFVVLCAKGHSSEYVAGVLIEEGYDAVALERGMNGWAGIYEYTELETDGDALVAQYQRPSSGCLAYLVVDGDEAAVIDPLRYFTDEYVADAKALGADLTYAIDTHIHADHISGVRTLVEDAGVTGVIPEAAEARGVEYDVAYETIGDGDVVTVGDTEIEAIHTPGHTTGMTTYKVDNVLFTGDGLFIESVARPDLEDGDEGAPDAAGMLYDTLQQRVLPHEDDTIVASAHFSDAATPASDGSYTATLGELEATMDALHMDRDEFVEFILSDMPPRPANYIDIIETNLGVQESDDDRAFELELGPNNCAASNEALTN</sequence>
<dbReference type="GO" id="GO:0050313">
    <property type="term" value="F:sulfur dioxygenase activity"/>
    <property type="evidence" value="ECO:0007669"/>
    <property type="project" value="InterPro"/>
</dbReference>
<dbReference type="STRING" id="662479.C440_12809"/>
<dbReference type="InterPro" id="IPR001279">
    <property type="entry name" value="Metallo-B-lactamas"/>
</dbReference>
<dbReference type="InterPro" id="IPR036873">
    <property type="entry name" value="Rhodanese-like_dom_sf"/>
</dbReference>
<dbReference type="SMART" id="SM00450">
    <property type="entry name" value="RHOD"/>
    <property type="match status" value="1"/>
</dbReference>
<dbReference type="PANTHER" id="PTHR43084:SF1">
    <property type="entry name" value="PERSULFIDE DIOXYGENASE ETHE1, MITOCHONDRIAL"/>
    <property type="match status" value="1"/>
</dbReference>
<dbReference type="InterPro" id="IPR044528">
    <property type="entry name" value="POD-like_MBL-fold"/>
</dbReference>
<comment type="caution">
    <text evidence="3">The sequence shown here is derived from an EMBL/GenBank/DDBJ whole genome shotgun (WGS) entry which is preliminary data.</text>
</comment>
<keyword evidence="1" id="KW-0479">Metal-binding</keyword>
<dbReference type="Gene3D" id="3.60.15.10">
    <property type="entry name" value="Ribonuclease Z/Hydroxyacylglutathione hydrolase-like"/>
    <property type="match status" value="1"/>
</dbReference>
<gene>
    <name evidence="3" type="ORF">C440_12809</name>
</gene>
<dbReference type="AlphaFoldDB" id="M0I6X1"/>
<dbReference type="EMBL" id="AOLN01000018">
    <property type="protein sequence ID" value="ELZ91194.1"/>
    <property type="molecule type" value="Genomic_DNA"/>
</dbReference>
<proteinExistence type="predicted"/>
<dbReference type="Pfam" id="PF00581">
    <property type="entry name" value="Rhodanese"/>
    <property type="match status" value="1"/>
</dbReference>
<evidence type="ECO:0000259" key="2">
    <source>
        <dbReference type="PROSITE" id="PS50206"/>
    </source>
</evidence>
<dbReference type="RefSeq" id="WP_008320886.1">
    <property type="nucleotide sequence ID" value="NZ_AOLN01000018.1"/>
</dbReference>
<keyword evidence="4" id="KW-1185">Reference proteome</keyword>
<feature type="domain" description="Rhodanese" evidence="2">
    <location>
        <begin position="27"/>
        <end position="124"/>
    </location>
</feature>
<organism evidence="3 4">
    <name type="scientific">Haloferax mucosum ATCC BAA-1512</name>
    <dbReference type="NCBI Taxonomy" id="662479"/>
    <lineage>
        <taxon>Archaea</taxon>
        <taxon>Methanobacteriati</taxon>
        <taxon>Methanobacteriota</taxon>
        <taxon>Stenosarchaea group</taxon>
        <taxon>Halobacteria</taxon>
        <taxon>Halobacteriales</taxon>
        <taxon>Haloferacaceae</taxon>
        <taxon>Haloferax</taxon>
    </lineage>
</organism>
<dbReference type="InterPro" id="IPR036866">
    <property type="entry name" value="RibonucZ/Hydroxyglut_hydro"/>
</dbReference>
<dbReference type="SMART" id="SM00849">
    <property type="entry name" value="Lactamase_B"/>
    <property type="match status" value="1"/>
</dbReference>
<protein>
    <submittedName>
        <fullName evidence="3">Fused rhodanese domain-containing protein/hydrolase</fullName>
    </submittedName>
</protein>
<accession>M0I6X1</accession>
<dbReference type="GO" id="GO:0070813">
    <property type="term" value="P:hydrogen sulfide metabolic process"/>
    <property type="evidence" value="ECO:0007669"/>
    <property type="project" value="TreeGrafter"/>
</dbReference>
<evidence type="ECO:0000313" key="4">
    <source>
        <dbReference type="Proteomes" id="UP000011550"/>
    </source>
</evidence>
<evidence type="ECO:0000313" key="3">
    <source>
        <dbReference type="EMBL" id="ELZ91194.1"/>
    </source>
</evidence>
<evidence type="ECO:0000256" key="1">
    <source>
        <dbReference type="ARBA" id="ARBA00022723"/>
    </source>
</evidence>
<name>M0I6X1_9EURY</name>
<dbReference type="SUPFAM" id="SSF56281">
    <property type="entry name" value="Metallo-hydrolase/oxidoreductase"/>
    <property type="match status" value="1"/>
</dbReference>
<dbReference type="SUPFAM" id="SSF52821">
    <property type="entry name" value="Rhodanese/Cell cycle control phosphatase"/>
    <property type="match status" value="1"/>
</dbReference>
<dbReference type="InterPro" id="IPR051682">
    <property type="entry name" value="Mito_Persulfide_Diox"/>
</dbReference>
<dbReference type="GO" id="GO:0046872">
    <property type="term" value="F:metal ion binding"/>
    <property type="evidence" value="ECO:0007669"/>
    <property type="project" value="UniProtKB-KW"/>
</dbReference>
<keyword evidence="3" id="KW-0378">Hydrolase</keyword>
<dbReference type="PANTHER" id="PTHR43084">
    <property type="entry name" value="PERSULFIDE DIOXYGENASE ETHE1"/>
    <property type="match status" value="1"/>
</dbReference>
<dbReference type="PATRIC" id="fig|662479.7.peg.2590"/>
<dbReference type="InterPro" id="IPR001763">
    <property type="entry name" value="Rhodanese-like_dom"/>
</dbReference>
<dbReference type="CDD" id="cd07724">
    <property type="entry name" value="POD-like_MBL-fold"/>
    <property type="match status" value="1"/>
</dbReference>